<accession>A0A7G9QVE8</accession>
<gene>
    <name evidence="2" type="ORF">H9L17_03995</name>
</gene>
<reference evidence="2 3" key="1">
    <citation type="submission" date="2020-08" db="EMBL/GenBank/DDBJ databases">
        <title>Genome sequence of Thermomonas brevis KACC 16975T.</title>
        <authorList>
            <person name="Hyun D.-W."/>
            <person name="Bae J.-W."/>
        </authorList>
    </citation>
    <scope>NUCLEOTIDE SEQUENCE [LARGE SCALE GENOMIC DNA]</scope>
    <source>
        <strain evidence="2 3">KACC 16975</strain>
    </source>
</reference>
<name>A0A7G9QVE8_9GAMM</name>
<organism evidence="2 3">
    <name type="scientific">Thermomonas brevis</name>
    <dbReference type="NCBI Taxonomy" id="215691"/>
    <lineage>
        <taxon>Bacteria</taxon>
        <taxon>Pseudomonadati</taxon>
        <taxon>Pseudomonadota</taxon>
        <taxon>Gammaproteobacteria</taxon>
        <taxon>Lysobacterales</taxon>
        <taxon>Lysobacteraceae</taxon>
        <taxon>Thermomonas</taxon>
    </lineage>
</organism>
<sequence length="147" mass="15944">MSKQEKIGLVMLAVALTGAVYLAWELFLAPGAAASEGALGGMRDNVAKLFAALLLGSMAIQKYGNGPLEDERDRQIKAAGMEAGYFALILMVFVSGTLIRATGFADYLRLRPHGWLELYLLLCIAVSVAVNGAVRTYRYWCDRRAPA</sequence>
<proteinExistence type="predicted"/>
<dbReference type="KEGG" id="tbv:H9L17_03995"/>
<keyword evidence="1" id="KW-0812">Transmembrane</keyword>
<feature type="transmembrane region" description="Helical" evidence="1">
    <location>
        <begin position="7"/>
        <end position="27"/>
    </location>
</feature>
<evidence type="ECO:0000256" key="1">
    <source>
        <dbReference type="SAM" id="Phobius"/>
    </source>
</evidence>
<feature type="transmembrane region" description="Helical" evidence="1">
    <location>
        <begin position="115"/>
        <end position="134"/>
    </location>
</feature>
<keyword evidence="3" id="KW-1185">Reference proteome</keyword>
<dbReference type="AlphaFoldDB" id="A0A7G9QVE8"/>
<keyword evidence="1" id="KW-1133">Transmembrane helix</keyword>
<dbReference type="Proteomes" id="UP000515977">
    <property type="component" value="Chromosome"/>
</dbReference>
<evidence type="ECO:0000313" key="3">
    <source>
        <dbReference type="Proteomes" id="UP000515977"/>
    </source>
</evidence>
<dbReference type="EMBL" id="CP060711">
    <property type="protein sequence ID" value="QNN47323.1"/>
    <property type="molecule type" value="Genomic_DNA"/>
</dbReference>
<feature type="transmembrane region" description="Helical" evidence="1">
    <location>
        <begin position="85"/>
        <end position="103"/>
    </location>
</feature>
<feature type="transmembrane region" description="Helical" evidence="1">
    <location>
        <begin position="47"/>
        <end position="64"/>
    </location>
</feature>
<evidence type="ECO:0000313" key="2">
    <source>
        <dbReference type="EMBL" id="QNN47323.1"/>
    </source>
</evidence>
<dbReference type="RefSeq" id="WP_187571070.1">
    <property type="nucleotide sequence ID" value="NZ_CP060711.1"/>
</dbReference>
<keyword evidence="1" id="KW-0472">Membrane</keyword>
<protein>
    <submittedName>
        <fullName evidence="2">Uncharacterized protein</fullName>
    </submittedName>
</protein>